<proteinExistence type="predicted"/>
<keyword evidence="2" id="KW-1185">Reference proteome</keyword>
<gene>
    <name evidence="1" type="ORF">MUK42_05563</name>
</gene>
<reference evidence="1" key="1">
    <citation type="submission" date="2022-05" db="EMBL/GenBank/DDBJ databases">
        <title>The Musa troglodytarum L. genome provides insights into the mechanism of non-climacteric behaviour and enrichment of carotenoids.</title>
        <authorList>
            <person name="Wang J."/>
        </authorList>
    </citation>
    <scope>NUCLEOTIDE SEQUENCE</scope>
    <source>
        <tissue evidence="1">Leaf</tissue>
    </source>
</reference>
<protein>
    <submittedName>
        <fullName evidence="1">Uncharacterized protein</fullName>
    </submittedName>
</protein>
<dbReference type="Proteomes" id="UP001055439">
    <property type="component" value="Chromosome 5"/>
</dbReference>
<evidence type="ECO:0000313" key="2">
    <source>
        <dbReference type="Proteomes" id="UP001055439"/>
    </source>
</evidence>
<name>A0A9E7G3R5_9LILI</name>
<dbReference type="EMBL" id="CP097507">
    <property type="protein sequence ID" value="URE07631.1"/>
    <property type="molecule type" value="Genomic_DNA"/>
</dbReference>
<evidence type="ECO:0000313" key="1">
    <source>
        <dbReference type="EMBL" id="URE07631.1"/>
    </source>
</evidence>
<dbReference type="AlphaFoldDB" id="A0A9E7G3R5"/>
<organism evidence="1 2">
    <name type="scientific">Musa troglodytarum</name>
    <name type="common">fe'i banana</name>
    <dbReference type="NCBI Taxonomy" id="320322"/>
    <lineage>
        <taxon>Eukaryota</taxon>
        <taxon>Viridiplantae</taxon>
        <taxon>Streptophyta</taxon>
        <taxon>Embryophyta</taxon>
        <taxon>Tracheophyta</taxon>
        <taxon>Spermatophyta</taxon>
        <taxon>Magnoliopsida</taxon>
        <taxon>Liliopsida</taxon>
        <taxon>Zingiberales</taxon>
        <taxon>Musaceae</taxon>
        <taxon>Musa</taxon>
    </lineage>
</organism>
<sequence>MAQVVIGSLILGTTLLKKIITLAPKATPTTVVVTPSNYAVLVTILHHRENN</sequence>
<accession>A0A9E7G3R5</accession>